<evidence type="ECO:0000256" key="5">
    <source>
        <dbReference type="ARBA" id="ARBA00022617"/>
    </source>
</evidence>
<dbReference type="OrthoDB" id="9776710at2"/>
<keyword evidence="7" id="KW-0479">Metal-binding</keyword>
<dbReference type="KEGG" id="pbt:ING2E5B_1053"/>
<keyword evidence="4" id="KW-1003">Cell membrane</keyword>
<sequence length="384" mass="42944">MITYEFLQKYWWVIMSLLGGLLVFLMFVQGGQSLLASLSRKEDEKKLLVNTLGRKWEYTFTTLVLFGGAFFAAFPLFYSTSFGGAYWVWMIMLFSFVAQAVSYEFQSKPGNLLGQGTYRALLFLNGLISTFLLGIVVASFFTGSEFTVGKGNIVGLGEAGLVISQWQNPLMGLELIGNLRNISLGLAVFFLARTLASLFFINRLNHEDLVKRSRKFVHYNGAPFVVFFLIFLIWTLVAEGYAVDPESGNIYLEKMKYLNNLIEMPVVGILFVLGVVSVLYGIIRTIATSKFKNGIWYAGPGTVVTVMMLLLVSGLNNTAYYPSSVDLESSLTIFNSSSSFFTLSVMSVVSFFVPIVLGYIIFAWRSLEKKKLGLDELENDGHTY</sequence>
<evidence type="ECO:0000256" key="7">
    <source>
        <dbReference type="ARBA" id="ARBA00022723"/>
    </source>
</evidence>
<name>A0A098C067_9BACT</name>
<dbReference type="GO" id="GO:0070069">
    <property type="term" value="C:cytochrome complex"/>
    <property type="evidence" value="ECO:0007669"/>
    <property type="project" value="TreeGrafter"/>
</dbReference>
<evidence type="ECO:0000313" key="13">
    <source>
        <dbReference type="EMBL" id="CEA15806.1"/>
    </source>
</evidence>
<keyword evidence="13" id="KW-0560">Oxidoreductase</keyword>
<keyword evidence="9 12" id="KW-1133">Transmembrane helix</keyword>
<dbReference type="GO" id="GO:0009055">
    <property type="term" value="F:electron transfer activity"/>
    <property type="evidence" value="ECO:0007669"/>
    <property type="project" value="TreeGrafter"/>
</dbReference>
<feature type="transmembrane region" description="Helical" evidence="12">
    <location>
        <begin position="295"/>
        <end position="320"/>
    </location>
</feature>
<comment type="similarity">
    <text evidence="2">Belongs to the cytochrome ubiquinol oxidase subunit 2 family.</text>
</comment>
<feature type="transmembrane region" description="Helical" evidence="12">
    <location>
        <begin position="182"/>
        <end position="201"/>
    </location>
</feature>
<evidence type="ECO:0000256" key="6">
    <source>
        <dbReference type="ARBA" id="ARBA00022692"/>
    </source>
</evidence>
<dbReference type="AlphaFoldDB" id="A0A098C067"/>
<evidence type="ECO:0000256" key="3">
    <source>
        <dbReference type="ARBA" id="ARBA00022448"/>
    </source>
</evidence>
<dbReference type="EC" id="1.10.3.-" evidence="13"/>
<evidence type="ECO:0000256" key="11">
    <source>
        <dbReference type="ARBA" id="ARBA00023136"/>
    </source>
</evidence>
<dbReference type="Pfam" id="PF02322">
    <property type="entry name" value="Cyt_bd_oxida_II"/>
    <property type="match status" value="1"/>
</dbReference>
<keyword evidence="10" id="KW-0408">Iron</keyword>
<gene>
    <name evidence="13" type="ORF">ING2E5B_1053</name>
</gene>
<evidence type="ECO:0000256" key="12">
    <source>
        <dbReference type="SAM" id="Phobius"/>
    </source>
</evidence>
<evidence type="ECO:0000256" key="9">
    <source>
        <dbReference type="ARBA" id="ARBA00022989"/>
    </source>
</evidence>
<dbReference type="GO" id="GO:0016682">
    <property type="term" value="F:oxidoreductase activity, acting on diphenols and related substances as donors, oxygen as acceptor"/>
    <property type="evidence" value="ECO:0007669"/>
    <property type="project" value="TreeGrafter"/>
</dbReference>
<evidence type="ECO:0000256" key="10">
    <source>
        <dbReference type="ARBA" id="ARBA00023004"/>
    </source>
</evidence>
<evidence type="ECO:0000256" key="4">
    <source>
        <dbReference type="ARBA" id="ARBA00022475"/>
    </source>
</evidence>
<accession>A0A098C067</accession>
<dbReference type="PANTHER" id="PTHR43141">
    <property type="entry name" value="CYTOCHROME BD2 SUBUNIT II"/>
    <property type="match status" value="1"/>
</dbReference>
<proteinExistence type="inferred from homology"/>
<dbReference type="HOGENOM" id="CLU_733472_0_0_10"/>
<dbReference type="InterPro" id="IPR003317">
    <property type="entry name" value="Cyt-d_oxidase_su2"/>
</dbReference>
<dbReference type="EMBL" id="LN515532">
    <property type="protein sequence ID" value="CEA15806.1"/>
    <property type="molecule type" value="Genomic_DNA"/>
</dbReference>
<dbReference type="GO" id="GO:0046872">
    <property type="term" value="F:metal ion binding"/>
    <property type="evidence" value="ECO:0007669"/>
    <property type="project" value="UniProtKB-KW"/>
</dbReference>
<feature type="transmembrane region" description="Helical" evidence="12">
    <location>
        <begin position="117"/>
        <end position="141"/>
    </location>
</feature>
<dbReference type="PATRIC" id="fig|1562970.3.peg.1041"/>
<evidence type="ECO:0000313" key="14">
    <source>
        <dbReference type="Proteomes" id="UP000032417"/>
    </source>
</evidence>
<protein>
    <submittedName>
        <fullName evidence="13">Cytochrome bd quinol oxidase subunit 2</fullName>
        <ecNumber evidence="13">1.10.3.-</ecNumber>
    </submittedName>
</protein>
<dbReference type="GO" id="GO:0019646">
    <property type="term" value="P:aerobic electron transport chain"/>
    <property type="evidence" value="ECO:0007669"/>
    <property type="project" value="TreeGrafter"/>
</dbReference>
<reference evidence="13 14" key="1">
    <citation type="submission" date="2014-08" db="EMBL/GenBank/DDBJ databases">
        <authorList>
            <person name="Wibberg D."/>
        </authorList>
    </citation>
    <scope>NUCLEOTIDE SEQUENCE [LARGE SCALE GENOMIC DNA]</scope>
    <source>
        <strain evidence="14">ING2-E5B</strain>
    </source>
</reference>
<feature type="transmembrane region" description="Helical" evidence="12">
    <location>
        <begin position="56"/>
        <end position="78"/>
    </location>
</feature>
<keyword evidence="8" id="KW-0249">Electron transport</keyword>
<dbReference type="PANTHER" id="PTHR43141:SF5">
    <property type="entry name" value="CYTOCHROME BD-I UBIQUINOL OXIDASE SUBUNIT 2"/>
    <property type="match status" value="1"/>
</dbReference>
<keyword evidence="14" id="KW-1185">Reference proteome</keyword>
<feature type="transmembrane region" description="Helical" evidence="12">
    <location>
        <begin position="340"/>
        <end position="362"/>
    </location>
</feature>
<keyword evidence="11 12" id="KW-0472">Membrane</keyword>
<dbReference type="Proteomes" id="UP000032417">
    <property type="component" value="Chromosome 1"/>
</dbReference>
<keyword evidence="5" id="KW-0349">Heme</keyword>
<feature type="transmembrane region" description="Helical" evidence="12">
    <location>
        <begin position="84"/>
        <end position="105"/>
    </location>
</feature>
<feature type="transmembrane region" description="Helical" evidence="12">
    <location>
        <begin position="262"/>
        <end position="283"/>
    </location>
</feature>
<feature type="transmembrane region" description="Helical" evidence="12">
    <location>
        <begin position="12"/>
        <end position="35"/>
    </location>
</feature>
<keyword evidence="6 12" id="KW-0812">Transmembrane</keyword>
<evidence type="ECO:0000256" key="8">
    <source>
        <dbReference type="ARBA" id="ARBA00022982"/>
    </source>
</evidence>
<organism evidence="13 14">
    <name type="scientific">Fermentimonas caenicola</name>
    <dbReference type="NCBI Taxonomy" id="1562970"/>
    <lineage>
        <taxon>Bacteria</taxon>
        <taxon>Pseudomonadati</taxon>
        <taxon>Bacteroidota</taxon>
        <taxon>Bacteroidia</taxon>
        <taxon>Bacteroidales</taxon>
        <taxon>Dysgonomonadaceae</taxon>
        <taxon>Fermentimonas</taxon>
    </lineage>
</organism>
<dbReference type="GO" id="GO:0005886">
    <property type="term" value="C:plasma membrane"/>
    <property type="evidence" value="ECO:0007669"/>
    <property type="project" value="UniProtKB-SubCell"/>
</dbReference>
<feature type="transmembrane region" description="Helical" evidence="12">
    <location>
        <begin position="222"/>
        <end position="242"/>
    </location>
</feature>
<comment type="subcellular location">
    <subcellularLocation>
        <location evidence="1">Cell membrane</location>
        <topology evidence="1">Multi-pass membrane protein</topology>
    </subcellularLocation>
</comment>
<keyword evidence="3" id="KW-0813">Transport</keyword>
<evidence type="ECO:0000256" key="2">
    <source>
        <dbReference type="ARBA" id="ARBA00007543"/>
    </source>
</evidence>
<dbReference type="STRING" id="1562970.ING2E5B_1053"/>
<evidence type="ECO:0000256" key="1">
    <source>
        <dbReference type="ARBA" id="ARBA00004651"/>
    </source>
</evidence>